<dbReference type="OrthoDB" id="9761586at2"/>
<dbReference type="GO" id="GO:0006749">
    <property type="term" value="P:glutathione metabolic process"/>
    <property type="evidence" value="ECO:0007669"/>
    <property type="project" value="TreeGrafter"/>
</dbReference>
<evidence type="ECO:0000259" key="1">
    <source>
        <dbReference type="Pfam" id="PF02538"/>
    </source>
</evidence>
<dbReference type="GO" id="GO:0017168">
    <property type="term" value="F:5-oxoprolinase (ATP-hydrolyzing) activity"/>
    <property type="evidence" value="ECO:0007669"/>
    <property type="project" value="TreeGrafter"/>
</dbReference>
<dbReference type="RefSeq" id="WP_079646953.1">
    <property type="nucleotide sequence ID" value="NZ_FUYM01000002.1"/>
</dbReference>
<organism evidence="2 3">
    <name type="scientific">Rhizorhabdus histidinilytica</name>
    <dbReference type="NCBI Taxonomy" id="439228"/>
    <lineage>
        <taxon>Bacteria</taxon>
        <taxon>Pseudomonadati</taxon>
        <taxon>Pseudomonadota</taxon>
        <taxon>Alphaproteobacteria</taxon>
        <taxon>Sphingomonadales</taxon>
        <taxon>Sphingomonadaceae</taxon>
        <taxon>Rhizorhabdus</taxon>
    </lineage>
</organism>
<dbReference type="GO" id="GO:0005829">
    <property type="term" value="C:cytosol"/>
    <property type="evidence" value="ECO:0007669"/>
    <property type="project" value="TreeGrafter"/>
</dbReference>
<feature type="domain" description="Hydantoinase B/oxoprolinase" evidence="1">
    <location>
        <begin position="7"/>
        <end position="530"/>
    </location>
</feature>
<accession>A0A1T5AS77</accession>
<gene>
    <name evidence="2" type="ORF">SAMN06295920_102189</name>
</gene>
<proteinExistence type="predicted"/>
<evidence type="ECO:0000313" key="2">
    <source>
        <dbReference type="EMBL" id="SKB37838.1"/>
    </source>
</evidence>
<dbReference type="Proteomes" id="UP000189818">
    <property type="component" value="Unassembled WGS sequence"/>
</dbReference>
<keyword evidence="3" id="KW-1185">Reference proteome</keyword>
<reference evidence="3" key="1">
    <citation type="submission" date="2017-02" db="EMBL/GenBank/DDBJ databases">
        <authorList>
            <person name="Varghese N."/>
            <person name="Submissions S."/>
        </authorList>
    </citation>
    <scope>NUCLEOTIDE SEQUENCE [LARGE SCALE GENOMIC DNA]</scope>
    <source>
        <strain evidence="3">UM2</strain>
    </source>
</reference>
<dbReference type="STRING" id="439228.SAMN06295920_102189"/>
<dbReference type="InterPro" id="IPR045079">
    <property type="entry name" value="Oxoprolinase-like"/>
</dbReference>
<evidence type="ECO:0000313" key="3">
    <source>
        <dbReference type="Proteomes" id="UP000189818"/>
    </source>
</evidence>
<protein>
    <submittedName>
        <fullName evidence="2">N-methylhydantoinase B</fullName>
    </submittedName>
</protein>
<dbReference type="Pfam" id="PF02538">
    <property type="entry name" value="Hydantoinase_B"/>
    <property type="match status" value="1"/>
</dbReference>
<dbReference type="InterPro" id="IPR003692">
    <property type="entry name" value="Hydantoinase_B"/>
</dbReference>
<dbReference type="PANTHER" id="PTHR11365:SF23">
    <property type="entry name" value="HYPOTHETICAL 5-OXOPROLINASE (EUROFUNG)-RELATED"/>
    <property type="match status" value="1"/>
</dbReference>
<dbReference type="AlphaFoldDB" id="A0A1T5AS77"/>
<name>A0A1T5AS77_9SPHN</name>
<dbReference type="EMBL" id="FUYM01000002">
    <property type="protein sequence ID" value="SKB37838.1"/>
    <property type="molecule type" value="Genomic_DNA"/>
</dbReference>
<dbReference type="PANTHER" id="PTHR11365">
    <property type="entry name" value="5-OXOPROLINASE RELATED"/>
    <property type="match status" value="1"/>
</dbReference>
<sequence length="564" mass="60183">MVDRTDDPVLVEVVRNALAMVAEEAGIAAARSASSPFVSQASAIACAIFDAEGRLVVQTAGGMLHVSALQVMLPEIWKSHPPESLREGDAIILNDPFRGGIHPTDVGAFRPIFYDGKPVFYCGAMMIVSDLGGLSAGGLPANATETFHEGIVLPPLKFFAQGARVAEVETLLQANSRTPQRIVGDIEALVIGGNIAAARMAVLIERYGMAQLSAIIDDLFDHAERMTRHGIAAIPDGTYRGAYAIEEDGVETGRDFRVEVTVIVDGDRCRFDFTGTSPQARGAINSSYSQSLSGAVFALRCYLDPEIPLNEGFYRCLDIELPAGTLVNPRHPAACNLRMATVQAMIDAISRALSGAYPDHAAAAAGLVSTVTAHGKQLDGATSWSFLDVFFGIGGARAGADGADGSPFIIYGASNYDRNIESYELEFPMVYQEYRLLQDSGGPGRWRGGCGLVKTVTFEVDAEITVRGTDRYIVPPQGADGGMAGRPGAWVLNRGQADEAQLPPKKTNHRIRAGDTLTMVVAGGGGLGDPRERDRDLVRRDVEEGYVSARSARDDYGLDIEVTA</sequence>